<keyword evidence="2" id="KW-1185">Reference proteome</keyword>
<evidence type="ECO:0000313" key="2">
    <source>
        <dbReference type="Proteomes" id="UP001187192"/>
    </source>
</evidence>
<dbReference type="AlphaFoldDB" id="A0AA88DVP2"/>
<protein>
    <submittedName>
        <fullName evidence="1">Uncharacterized protein</fullName>
    </submittedName>
</protein>
<proteinExistence type="predicted"/>
<evidence type="ECO:0000313" key="1">
    <source>
        <dbReference type="EMBL" id="GMN62518.1"/>
    </source>
</evidence>
<sequence>MGWVRGEGCGFAWVSVGWWRVGLVTEEGGVVGGHEGVNGYRGVNRRCIWDCCVFKILQS</sequence>
<comment type="caution">
    <text evidence="1">The sequence shown here is derived from an EMBL/GenBank/DDBJ whole genome shotgun (WGS) entry which is preliminary data.</text>
</comment>
<reference evidence="1" key="1">
    <citation type="submission" date="2023-07" db="EMBL/GenBank/DDBJ databases">
        <title>draft genome sequence of fig (Ficus carica).</title>
        <authorList>
            <person name="Takahashi T."/>
            <person name="Nishimura K."/>
        </authorList>
    </citation>
    <scope>NUCLEOTIDE SEQUENCE</scope>
</reference>
<accession>A0AA88DVP2</accession>
<name>A0AA88DVP2_FICCA</name>
<gene>
    <name evidence="1" type="ORF">TIFTF001_031609</name>
</gene>
<dbReference type="Proteomes" id="UP001187192">
    <property type="component" value="Unassembled WGS sequence"/>
</dbReference>
<organism evidence="1 2">
    <name type="scientific">Ficus carica</name>
    <name type="common">Common fig</name>
    <dbReference type="NCBI Taxonomy" id="3494"/>
    <lineage>
        <taxon>Eukaryota</taxon>
        <taxon>Viridiplantae</taxon>
        <taxon>Streptophyta</taxon>
        <taxon>Embryophyta</taxon>
        <taxon>Tracheophyta</taxon>
        <taxon>Spermatophyta</taxon>
        <taxon>Magnoliopsida</taxon>
        <taxon>eudicotyledons</taxon>
        <taxon>Gunneridae</taxon>
        <taxon>Pentapetalae</taxon>
        <taxon>rosids</taxon>
        <taxon>fabids</taxon>
        <taxon>Rosales</taxon>
        <taxon>Moraceae</taxon>
        <taxon>Ficeae</taxon>
        <taxon>Ficus</taxon>
    </lineage>
</organism>
<dbReference type="EMBL" id="BTGU01000130">
    <property type="protein sequence ID" value="GMN62518.1"/>
    <property type="molecule type" value="Genomic_DNA"/>
</dbReference>